<dbReference type="Proteomes" id="UP000005096">
    <property type="component" value="Chromosome"/>
</dbReference>
<proteinExistence type="predicted"/>
<dbReference type="EMBL" id="CM001022">
    <property type="protein sequence ID" value="EFQ22509.1"/>
    <property type="molecule type" value="Genomic_DNA"/>
</dbReference>
<dbReference type="PaxDb" id="584708-Apau_0069"/>
<dbReference type="InterPro" id="IPR016181">
    <property type="entry name" value="Acyl_CoA_acyltransferase"/>
</dbReference>
<dbReference type="HOGENOM" id="CLU_013985_12_1_0"/>
<evidence type="ECO:0000313" key="2">
    <source>
        <dbReference type="EMBL" id="EFQ22509.1"/>
    </source>
</evidence>
<protein>
    <submittedName>
        <fullName evidence="2">GCN5-related N-acetyltransferase</fullName>
    </submittedName>
</protein>
<dbReference type="RefSeq" id="WP_006299648.1">
    <property type="nucleotide sequence ID" value="NZ_CM001022.1"/>
</dbReference>
<keyword evidence="2" id="KW-0808">Transferase</keyword>
<dbReference type="AlphaFoldDB" id="E3CW51"/>
<dbReference type="InterPro" id="IPR000182">
    <property type="entry name" value="GNAT_dom"/>
</dbReference>
<dbReference type="GO" id="GO:0016747">
    <property type="term" value="F:acyltransferase activity, transferring groups other than amino-acyl groups"/>
    <property type="evidence" value="ECO:0007669"/>
    <property type="project" value="InterPro"/>
</dbReference>
<evidence type="ECO:0000259" key="1">
    <source>
        <dbReference type="PROSITE" id="PS51186"/>
    </source>
</evidence>
<keyword evidence="3" id="KW-1185">Reference proteome</keyword>
<accession>E3CW51</accession>
<dbReference type="Gene3D" id="3.40.630.30">
    <property type="match status" value="1"/>
</dbReference>
<dbReference type="STRING" id="584708.Apau_0069"/>
<name>E3CW51_9BACT</name>
<sequence length="169" mass="19343">MTREAEPLGGGKGEMVLRPLEEGDVLLVALWLNRDPLRKWFGDPEDWLSEIREREGRFSFLRHFVALLGEDPVGFCQYYRCADADEEVYRSFPREGTYSVDYGLGDAACLGKGLGRELVRCLSERVLSLPDARRIVVAPDRENEASRRTLLRCGFVLDEERGVFVKERD</sequence>
<reference evidence="2 3" key="1">
    <citation type="journal article" date="2010" name="Stand. Genomic Sci.">
        <title>Non-contiguous finished genome sequence of Aminomonas paucivorans type strain (GLU-3).</title>
        <authorList>
            <person name="Pitluck S."/>
            <person name="Yasawong M."/>
            <person name="Held B."/>
            <person name="Lapidus A."/>
            <person name="Nolan M."/>
            <person name="Copeland A."/>
            <person name="Lucas S."/>
            <person name="Del Rio T.G."/>
            <person name="Tice H."/>
            <person name="Cheng J.F."/>
            <person name="Chertkov O."/>
            <person name="Goodwin L."/>
            <person name="Tapia R."/>
            <person name="Han C."/>
            <person name="Liolios K."/>
            <person name="Ivanova N."/>
            <person name="Mavromatis K."/>
            <person name="Ovchinnikova G."/>
            <person name="Pati A."/>
            <person name="Chen A."/>
            <person name="Palaniappan K."/>
            <person name="Land M."/>
            <person name="Hauser L."/>
            <person name="Chang Y.J."/>
            <person name="Jeffries C.D."/>
            <person name="Pukall R."/>
            <person name="Spring S."/>
            <person name="Rohde M."/>
            <person name="Sikorski J."/>
            <person name="Goker M."/>
            <person name="Woyke T."/>
            <person name="Bristow J."/>
            <person name="Eisen J.A."/>
            <person name="Markowitz V."/>
            <person name="Hugenholtz P."/>
            <person name="Kyrpides N.C."/>
            <person name="Klenk H.P."/>
        </authorList>
    </citation>
    <scope>NUCLEOTIDE SEQUENCE [LARGE SCALE GENOMIC DNA]</scope>
    <source>
        <strain evidence="2 3">DSM 12260</strain>
    </source>
</reference>
<dbReference type="OrthoDB" id="9795206at2"/>
<organism evidence="2 3">
    <name type="scientific">Aminomonas paucivorans DSM 12260</name>
    <dbReference type="NCBI Taxonomy" id="584708"/>
    <lineage>
        <taxon>Bacteria</taxon>
        <taxon>Thermotogati</taxon>
        <taxon>Synergistota</taxon>
        <taxon>Synergistia</taxon>
        <taxon>Synergistales</taxon>
        <taxon>Synergistaceae</taxon>
        <taxon>Aminomonas</taxon>
    </lineage>
</organism>
<evidence type="ECO:0000313" key="3">
    <source>
        <dbReference type="Proteomes" id="UP000005096"/>
    </source>
</evidence>
<dbReference type="Pfam" id="PF13523">
    <property type="entry name" value="Acetyltransf_8"/>
    <property type="match status" value="1"/>
</dbReference>
<feature type="domain" description="N-acetyltransferase" evidence="1">
    <location>
        <begin position="15"/>
        <end position="169"/>
    </location>
</feature>
<dbReference type="eggNOG" id="COG1670">
    <property type="taxonomic scope" value="Bacteria"/>
</dbReference>
<dbReference type="PROSITE" id="PS51186">
    <property type="entry name" value="GNAT"/>
    <property type="match status" value="1"/>
</dbReference>
<dbReference type="SUPFAM" id="SSF55729">
    <property type="entry name" value="Acyl-CoA N-acyltransferases (Nat)"/>
    <property type="match status" value="1"/>
</dbReference>
<gene>
    <name evidence="2" type="ORF">Apau_0069</name>
</gene>